<evidence type="ECO:0000256" key="1">
    <source>
        <dbReference type="SAM" id="MobiDB-lite"/>
    </source>
</evidence>
<proteinExistence type="predicted"/>
<dbReference type="Proteomes" id="UP001055057">
    <property type="component" value="Unassembled WGS sequence"/>
</dbReference>
<sequence length="475" mass="50969">MTRRVDLGMSPGVRGRRRRTSETDDLTRNVIEPPAPPARRIPGTVRRRLSGMELLLDGPGMQSRLARLPTFDPEAYLRLNPDLPIAAVEAVAHFSGTGLRENRPFCTPQSVVAALRRLPPGAPPAETPVAAAELAALVGRFLGEAVGLYVHSHSPPKIRLAAEMMAGALMAFGIDARLRDETADPESRLDHCLFFAPHAFFFLDGGARWLDGDILAAAVLCPTEPVHSTPQARTLPLLLAARALVDGNAQNCALYAACGIPHAEFLGIPCGADLMRADLADEPLAASLQGEVLASGDGPVAWGDRPIDLCFFGTHSTTRDEVFVHGAAALSRLGCFTPYPERVREPRLRRSMGARRIALENRVARNSRILLAIDAEEIGSVAGYGMGVLGFGNGALVLSRPLHAHPVFKPGEHFLEESSRRIGNLAEWLATTTSGADLAGRITGQAHEAFTGARYRYRAVHDVLCLLDGTRPAAG</sequence>
<evidence type="ECO:0008006" key="4">
    <source>
        <dbReference type="Google" id="ProtNLM"/>
    </source>
</evidence>
<name>A0ABQ4TZU0_9HYPH</name>
<keyword evidence="3" id="KW-1185">Reference proteome</keyword>
<organism evidence="2 3">
    <name type="scientific">Methylobacterium trifolii</name>
    <dbReference type="NCBI Taxonomy" id="1003092"/>
    <lineage>
        <taxon>Bacteria</taxon>
        <taxon>Pseudomonadati</taxon>
        <taxon>Pseudomonadota</taxon>
        <taxon>Alphaproteobacteria</taxon>
        <taxon>Hyphomicrobiales</taxon>
        <taxon>Methylobacteriaceae</taxon>
        <taxon>Methylobacterium</taxon>
    </lineage>
</organism>
<evidence type="ECO:0000313" key="2">
    <source>
        <dbReference type="EMBL" id="GJE59572.1"/>
    </source>
</evidence>
<gene>
    <name evidence="2" type="ORF">MPOCJGCO_1668</name>
</gene>
<protein>
    <recommendedName>
        <fullName evidence="4">Glycosyltransferase family 1 protein</fullName>
    </recommendedName>
</protein>
<feature type="region of interest" description="Disordered" evidence="1">
    <location>
        <begin position="1"/>
        <end position="40"/>
    </location>
</feature>
<accession>A0ABQ4TZU0</accession>
<evidence type="ECO:0000313" key="3">
    <source>
        <dbReference type="Proteomes" id="UP001055057"/>
    </source>
</evidence>
<reference evidence="2" key="1">
    <citation type="journal article" date="2021" name="Front. Microbiol.">
        <title>Comprehensive Comparative Genomics and Phenotyping of Methylobacterium Species.</title>
        <authorList>
            <person name="Alessa O."/>
            <person name="Ogura Y."/>
            <person name="Fujitani Y."/>
            <person name="Takami H."/>
            <person name="Hayashi T."/>
            <person name="Sahin N."/>
            <person name="Tani A."/>
        </authorList>
    </citation>
    <scope>NUCLEOTIDE SEQUENCE</scope>
    <source>
        <strain evidence="2">DSM 23632</strain>
    </source>
</reference>
<comment type="caution">
    <text evidence="2">The sequence shown here is derived from an EMBL/GenBank/DDBJ whole genome shotgun (WGS) entry which is preliminary data.</text>
</comment>
<reference evidence="2" key="2">
    <citation type="submission" date="2021-08" db="EMBL/GenBank/DDBJ databases">
        <authorList>
            <person name="Tani A."/>
            <person name="Ola A."/>
            <person name="Ogura Y."/>
            <person name="Katsura K."/>
            <person name="Hayashi T."/>
        </authorList>
    </citation>
    <scope>NUCLEOTIDE SEQUENCE</scope>
    <source>
        <strain evidence="2">DSM 23632</strain>
    </source>
</reference>
<dbReference type="EMBL" id="BPRB01000085">
    <property type="protein sequence ID" value="GJE59572.1"/>
    <property type="molecule type" value="Genomic_DNA"/>
</dbReference>